<evidence type="ECO:0000313" key="4">
    <source>
        <dbReference type="EMBL" id="NUU03137.1"/>
    </source>
</evidence>
<reference evidence="4 5" key="1">
    <citation type="journal article" date="2020" name="Front. Plant Sci.">
        <title>Isolation of Rhizosphere Bacteria That Improve Quality and Water Stress Tolerance in Greenhouse Ornamentals.</title>
        <authorList>
            <person name="Nordstedt N.P."/>
            <person name="Jones M.L."/>
        </authorList>
    </citation>
    <scope>NUCLEOTIDE SEQUENCE [LARGE SCALE GENOMIC DNA]</scope>
    <source>
        <strain evidence="4 5">C6C2</strain>
    </source>
</reference>
<dbReference type="RefSeq" id="WP_122984499.1">
    <property type="nucleotide sequence ID" value="NZ_CP018845.1"/>
</dbReference>
<evidence type="ECO:0000313" key="5">
    <source>
        <dbReference type="Proteomes" id="UP000536746"/>
    </source>
</evidence>
<protein>
    <submittedName>
        <fullName evidence="4">DUF2846 domain-containing protein</fullName>
    </submittedName>
</protein>
<evidence type="ECO:0000256" key="2">
    <source>
        <dbReference type="SAM" id="SignalP"/>
    </source>
</evidence>
<dbReference type="Pfam" id="PF11008">
    <property type="entry name" value="DUF2846"/>
    <property type="match status" value="1"/>
</dbReference>
<keyword evidence="5" id="KW-1185">Reference proteome</keyword>
<gene>
    <name evidence="4" type="ORF">HNO84_16145</name>
</gene>
<feature type="region of interest" description="Disordered" evidence="1">
    <location>
        <begin position="154"/>
        <end position="182"/>
    </location>
</feature>
<feature type="domain" description="DUF2846" evidence="3">
    <location>
        <begin position="39"/>
        <end position="113"/>
    </location>
</feature>
<evidence type="ECO:0000259" key="3">
    <source>
        <dbReference type="Pfam" id="PF11008"/>
    </source>
</evidence>
<proteinExistence type="predicted"/>
<keyword evidence="2" id="KW-0732">Signal</keyword>
<evidence type="ECO:0000256" key="1">
    <source>
        <dbReference type="SAM" id="MobiDB-lite"/>
    </source>
</evidence>
<name>A0ABX2LXC5_9BURK</name>
<dbReference type="EMBL" id="JABFMT010000017">
    <property type="protein sequence ID" value="NUU03137.1"/>
    <property type="molecule type" value="Genomic_DNA"/>
</dbReference>
<comment type="caution">
    <text evidence="4">The sequence shown here is derived from an EMBL/GenBank/DDBJ whole genome shotgun (WGS) entry which is preliminary data.</text>
</comment>
<accession>A0ABX2LXC5</accession>
<feature type="chain" id="PRO_5046168497" evidence="2">
    <location>
        <begin position="28"/>
        <end position="182"/>
    </location>
</feature>
<dbReference type="Proteomes" id="UP000536746">
    <property type="component" value="Unassembled WGS sequence"/>
</dbReference>
<organism evidence="4 5">
    <name type="scientific">Herbaspirillum robiniae</name>
    <dbReference type="NCBI Taxonomy" id="2014887"/>
    <lineage>
        <taxon>Bacteria</taxon>
        <taxon>Pseudomonadati</taxon>
        <taxon>Pseudomonadota</taxon>
        <taxon>Betaproteobacteria</taxon>
        <taxon>Burkholderiales</taxon>
        <taxon>Oxalobacteraceae</taxon>
        <taxon>Herbaspirillum</taxon>
    </lineage>
</organism>
<dbReference type="PROSITE" id="PS51257">
    <property type="entry name" value="PROKAR_LIPOPROTEIN"/>
    <property type="match status" value="1"/>
</dbReference>
<dbReference type="InterPro" id="IPR022548">
    <property type="entry name" value="DUF2846"/>
</dbReference>
<sequence>MKMIRLLTAIGVVAAFLAGCASGPKHAEIDAAMPDIKPGYGRIYFLRSSAFIGSPVQPEIQLNNRVVGRSRPRGFFFVDRPAGAYQASTSTSVTTSLNFDLYPGEVKYIRTEVTIALLGIMPGSVSFTLMDESIAEPELRKLSYTGRTVKRAVKGSPCTPAQAKEPGCQGFVPPPQEAAVSE</sequence>
<feature type="signal peptide" evidence="2">
    <location>
        <begin position="1"/>
        <end position="27"/>
    </location>
</feature>